<protein>
    <submittedName>
        <fullName evidence="1">Uncharacterized protein</fullName>
    </submittedName>
</protein>
<evidence type="ECO:0000313" key="1">
    <source>
        <dbReference type="EMBL" id="KLN54693.1"/>
    </source>
</evidence>
<reference evidence="1 2" key="1">
    <citation type="submission" date="2015-03" db="EMBL/GenBank/DDBJ databases">
        <title>Genome sequence of Variovorax paradoxus TBEA6.</title>
        <authorList>
            <person name="Poehlein A."/>
            <person name="Schuldes J."/>
            <person name="Wuebbeler J.H."/>
            <person name="Hiessl S."/>
            <person name="Steinbuechel A."/>
            <person name="Daniel R."/>
        </authorList>
    </citation>
    <scope>NUCLEOTIDE SEQUENCE [LARGE SCALE GENOMIC DNA]</scope>
    <source>
        <strain evidence="1 2">TBEA6</strain>
    </source>
</reference>
<dbReference type="AlphaFoldDB" id="A0A0H2LWS3"/>
<dbReference type="PATRIC" id="fig|34073.19.peg.4092"/>
<dbReference type="Proteomes" id="UP000035170">
    <property type="component" value="Unassembled WGS sequence"/>
</dbReference>
<proteinExistence type="predicted"/>
<name>A0A0H2LWS3_VARPD</name>
<dbReference type="RefSeq" id="WP_155419673.1">
    <property type="nucleotide sequence ID" value="NZ_JZWI01000021.1"/>
</dbReference>
<dbReference type="EMBL" id="JZWI01000021">
    <property type="protein sequence ID" value="KLN54693.1"/>
    <property type="molecule type" value="Genomic_DNA"/>
</dbReference>
<sequence length="58" mass="6043">MDADTATHLLILGAIAQMPPEDRTLVEACAAEIRHTLKSYGEHGSLALGLVGAEIAAE</sequence>
<keyword evidence="2" id="KW-1185">Reference proteome</keyword>
<accession>A0A0H2LWS3</accession>
<organism evidence="1 2">
    <name type="scientific">Variovorax paradoxus</name>
    <dbReference type="NCBI Taxonomy" id="34073"/>
    <lineage>
        <taxon>Bacteria</taxon>
        <taxon>Pseudomonadati</taxon>
        <taxon>Pseudomonadota</taxon>
        <taxon>Betaproteobacteria</taxon>
        <taxon>Burkholderiales</taxon>
        <taxon>Comamonadaceae</taxon>
        <taxon>Variovorax</taxon>
    </lineage>
</organism>
<gene>
    <name evidence="1" type="ORF">VPARA_39970</name>
</gene>
<comment type="caution">
    <text evidence="1">The sequence shown here is derived from an EMBL/GenBank/DDBJ whole genome shotgun (WGS) entry which is preliminary data.</text>
</comment>
<evidence type="ECO:0000313" key="2">
    <source>
        <dbReference type="Proteomes" id="UP000035170"/>
    </source>
</evidence>